<evidence type="ECO:0000313" key="1">
    <source>
        <dbReference type="Proteomes" id="UP000887576"/>
    </source>
</evidence>
<evidence type="ECO:0000313" key="2">
    <source>
        <dbReference type="WBParaSite" id="JU765_v2.g4371.t1"/>
    </source>
</evidence>
<organism evidence="1 2">
    <name type="scientific">Panagrolaimus sp. JU765</name>
    <dbReference type="NCBI Taxonomy" id="591449"/>
    <lineage>
        <taxon>Eukaryota</taxon>
        <taxon>Metazoa</taxon>
        <taxon>Ecdysozoa</taxon>
        <taxon>Nematoda</taxon>
        <taxon>Chromadorea</taxon>
        <taxon>Rhabditida</taxon>
        <taxon>Tylenchina</taxon>
        <taxon>Panagrolaimomorpha</taxon>
        <taxon>Panagrolaimoidea</taxon>
        <taxon>Panagrolaimidae</taxon>
        <taxon>Panagrolaimus</taxon>
    </lineage>
</organism>
<protein>
    <submittedName>
        <fullName evidence="2">Uncharacterized protein</fullName>
    </submittedName>
</protein>
<accession>A0AC34R8N1</accession>
<name>A0AC34R8N1_9BILA</name>
<sequence>MVIQDNLTAVVAEEYVEMFGLLSIYYRSEKEQKGFSCFKQAGMFCLPDMEFSNCSQYKALVECDTSIYERAKCPTDFKTEFCHFLANDLKREEVIDSACVAEIHKTCNGTNTDTNAAPKNIGFSFLVLPLFIRIFHSFSKF</sequence>
<dbReference type="WBParaSite" id="JU765_v2.g4371.t1">
    <property type="protein sequence ID" value="JU765_v2.g4371.t1"/>
    <property type="gene ID" value="JU765_v2.g4371"/>
</dbReference>
<dbReference type="Proteomes" id="UP000887576">
    <property type="component" value="Unplaced"/>
</dbReference>
<reference evidence="2" key="1">
    <citation type="submission" date="2022-11" db="UniProtKB">
        <authorList>
            <consortium name="WormBaseParasite"/>
        </authorList>
    </citation>
    <scope>IDENTIFICATION</scope>
</reference>
<proteinExistence type="predicted"/>